<dbReference type="AlphaFoldDB" id="A0AA38NXJ0"/>
<dbReference type="Proteomes" id="UP001163846">
    <property type="component" value="Unassembled WGS sequence"/>
</dbReference>
<comment type="caution">
    <text evidence="1">The sequence shown here is derived from an EMBL/GenBank/DDBJ whole genome shotgun (WGS) entry which is preliminary data.</text>
</comment>
<gene>
    <name evidence="1" type="ORF">F5878DRAFT_7419</name>
</gene>
<keyword evidence="2" id="KW-1185">Reference proteome</keyword>
<proteinExistence type="predicted"/>
<dbReference type="EMBL" id="MU806948">
    <property type="protein sequence ID" value="KAJ3832475.1"/>
    <property type="molecule type" value="Genomic_DNA"/>
</dbReference>
<evidence type="ECO:0000313" key="2">
    <source>
        <dbReference type="Proteomes" id="UP001163846"/>
    </source>
</evidence>
<name>A0AA38NXJ0_9AGAR</name>
<protein>
    <submittedName>
        <fullName evidence="1">Uncharacterized protein</fullName>
    </submittedName>
</protein>
<accession>A0AA38NXJ0</accession>
<sequence length="234" mass="25880">MLFSISPFLGREVQRAFTSPSRQLFAVFLVTCLFSIGVIAHPLGSPAPARQPSTTPPDPDTLGRQLLPASAYAPYAIQAHDITLHGHRNDQGEMSVYLTIGTDKICRDHDCPASEFSMLLGYAHFKDSITRDDMINYVRRNLPMAPLMENPDASWSYADGVMNILAITPHASGLQHPLSSPITLDTYHSWKEEVLALAKKQSTKITQEQINSWVSSRTVTRRLSTVLEGQMGKG</sequence>
<reference evidence="1" key="1">
    <citation type="submission" date="2022-08" db="EMBL/GenBank/DDBJ databases">
        <authorList>
            <consortium name="DOE Joint Genome Institute"/>
            <person name="Min B."/>
            <person name="Riley R."/>
            <person name="Sierra-Patev S."/>
            <person name="Naranjo-Ortiz M."/>
            <person name="Looney B."/>
            <person name="Konkel Z."/>
            <person name="Slot J.C."/>
            <person name="Sakamoto Y."/>
            <person name="Steenwyk J.L."/>
            <person name="Rokas A."/>
            <person name="Carro J."/>
            <person name="Camarero S."/>
            <person name="Ferreira P."/>
            <person name="Molpeceres G."/>
            <person name="Ruiz-Duenas F.J."/>
            <person name="Serrano A."/>
            <person name="Henrissat B."/>
            <person name="Drula E."/>
            <person name="Hughes K.W."/>
            <person name="Mata J.L."/>
            <person name="Ishikawa N.K."/>
            <person name="Vargas-Isla R."/>
            <person name="Ushijima S."/>
            <person name="Smith C.A."/>
            <person name="Ahrendt S."/>
            <person name="Andreopoulos W."/>
            <person name="He G."/>
            <person name="Labutti K."/>
            <person name="Lipzen A."/>
            <person name="Ng V."/>
            <person name="Sandor L."/>
            <person name="Barry K."/>
            <person name="Martinez A.T."/>
            <person name="Xiao Y."/>
            <person name="Gibbons J.G."/>
            <person name="Terashima K."/>
            <person name="Hibbett D.S."/>
            <person name="Grigoriev I.V."/>
        </authorList>
    </citation>
    <scope>NUCLEOTIDE SEQUENCE</scope>
    <source>
        <strain evidence="1">TFB9207</strain>
    </source>
</reference>
<organism evidence="1 2">
    <name type="scientific">Lentinula raphanica</name>
    <dbReference type="NCBI Taxonomy" id="153919"/>
    <lineage>
        <taxon>Eukaryota</taxon>
        <taxon>Fungi</taxon>
        <taxon>Dikarya</taxon>
        <taxon>Basidiomycota</taxon>
        <taxon>Agaricomycotina</taxon>
        <taxon>Agaricomycetes</taxon>
        <taxon>Agaricomycetidae</taxon>
        <taxon>Agaricales</taxon>
        <taxon>Marasmiineae</taxon>
        <taxon>Omphalotaceae</taxon>
        <taxon>Lentinula</taxon>
    </lineage>
</organism>
<evidence type="ECO:0000313" key="1">
    <source>
        <dbReference type="EMBL" id="KAJ3832475.1"/>
    </source>
</evidence>